<feature type="region of interest" description="Disordered" evidence="1">
    <location>
        <begin position="117"/>
        <end position="144"/>
    </location>
</feature>
<evidence type="ECO:0000256" key="1">
    <source>
        <dbReference type="SAM" id="MobiDB-lite"/>
    </source>
</evidence>
<name>A0ABQ0U385_9GAMM</name>
<proteinExistence type="predicted"/>
<comment type="caution">
    <text evidence="2">The sequence shown here is derived from an EMBL/GenBank/DDBJ whole genome shotgun (WGS) entry which is preliminary data.</text>
</comment>
<dbReference type="RefSeq" id="WP_146908634.1">
    <property type="nucleotide sequence ID" value="NZ_BJUS01000013.1"/>
</dbReference>
<organism evidence="2 3">
    <name type="scientific">Halomonas halophila</name>
    <dbReference type="NCBI Taxonomy" id="29573"/>
    <lineage>
        <taxon>Bacteria</taxon>
        <taxon>Pseudomonadati</taxon>
        <taxon>Pseudomonadota</taxon>
        <taxon>Gammaproteobacteria</taxon>
        <taxon>Oceanospirillales</taxon>
        <taxon>Halomonadaceae</taxon>
        <taxon>Halomonas</taxon>
    </lineage>
</organism>
<gene>
    <name evidence="2" type="ORF">HHA04nite_14850</name>
</gene>
<evidence type="ECO:0000313" key="3">
    <source>
        <dbReference type="Proteomes" id="UP000321121"/>
    </source>
</evidence>
<evidence type="ECO:0008006" key="4">
    <source>
        <dbReference type="Google" id="ProtNLM"/>
    </source>
</evidence>
<feature type="compositionally biased region" description="Gly residues" evidence="1">
    <location>
        <begin position="132"/>
        <end position="144"/>
    </location>
</feature>
<sequence>MTAAELVIDEPRGATETADLAGRCANLWGQALGQYYKDAQSAWRGSKQPHDHGEALEDLLGSRELLANLLGAYGGDMDADVLGDLMLEAMEAGRRFTPSAMTRPVPEVVEDYSGLDGWRGKGQRSTWRTKHGGLGPLSGAGSGT</sequence>
<accession>A0ABQ0U385</accession>
<reference evidence="2 3" key="1">
    <citation type="submission" date="2019-07" db="EMBL/GenBank/DDBJ databases">
        <title>Whole genome shotgun sequence of Halomonas halophila NBRC 102604.</title>
        <authorList>
            <person name="Hosoyama A."/>
            <person name="Uohara A."/>
            <person name="Ohji S."/>
            <person name="Ichikawa N."/>
        </authorList>
    </citation>
    <scope>NUCLEOTIDE SEQUENCE [LARGE SCALE GENOMIC DNA]</scope>
    <source>
        <strain evidence="2 3">NBRC 102604</strain>
    </source>
</reference>
<protein>
    <recommendedName>
        <fullName evidence="4">NTP pyrophosphohydrolase MazG putative catalytic core domain-containing protein</fullName>
    </recommendedName>
</protein>
<dbReference type="EMBL" id="BJUS01000013">
    <property type="protein sequence ID" value="GEK72941.1"/>
    <property type="molecule type" value="Genomic_DNA"/>
</dbReference>
<evidence type="ECO:0000313" key="2">
    <source>
        <dbReference type="EMBL" id="GEK72941.1"/>
    </source>
</evidence>
<keyword evidence="3" id="KW-1185">Reference proteome</keyword>
<dbReference type="Proteomes" id="UP000321121">
    <property type="component" value="Unassembled WGS sequence"/>
</dbReference>